<reference evidence="7" key="1">
    <citation type="submission" date="2024-09" db="EMBL/GenBank/DDBJ databases">
        <title>Whole genome shotgun sequence of Pseudomonas alcaligenes NBRC 14159.</title>
        <authorList>
            <person name="Yoshida I."/>
            <person name="Hosoyama A."/>
            <person name="Tsuchikane K."/>
            <person name="Noguchi M."/>
            <person name="Hirakata S."/>
            <person name="Ando Y."/>
            <person name="Ohji S."/>
            <person name="Yamazoe A."/>
            <person name="Yamazaki S."/>
            <person name="Fujita N."/>
        </authorList>
    </citation>
    <scope>NUCLEOTIDE SEQUENCE</scope>
    <source>
        <strain evidence="7">NBRC 14159</strain>
    </source>
</reference>
<dbReference type="RefSeq" id="WP_021703050.1">
    <property type="nucleotide sequence ID" value="NZ_BATI01000058.1"/>
</dbReference>
<evidence type="ECO:0000313" key="8">
    <source>
        <dbReference type="Proteomes" id="UP000016560"/>
    </source>
</evidence>
<dbReference type="SUPFAM" id="SSF53448">
    <property type="entry name" value="Nucleotide-diphospho-sugar transferases"/>
    <property type="match status" value="1"/>
</dbReference>
<sequence length="241" mass="27130">MMDIAPVSVIIPCWHDESALSELLTQLQGLTQNTPQNLQVLVVDAAQSSLCHDICQRHGAQWLPAQPCRGEQLRLGVSHAKHQILWFLHADAKLQGNPLLSITRALGAGAVGGYFAFRFAGQPCWQSRMLEQLIALRNAFGVPYGDQGLFFDRSIYQLSGQHSPWPLFEEVELVKRARLQGRLVVLPDGLLVDARRWQRDGWWRRSLRNRWLALGYACGVSPQRLAQRYNSGRATSNKAKP</sequence>
<evidence type="ECO:0000256" key="5">
    <source>
        <dbReference type="ARBA" id="ARBA00023136"/>
    </source>
</evidence>
<gene>
    <name evidence="7" type="ORF">PA6_058_00170</name>
</gene>
<evidence type="ECO:0000259" key="6">
    <source>
        <dbReference type="Pfam" id="PF00535"/>
    </source>
</evidence>
<dbReference type="PANTHER" id="PTHR43646">
    <property type="entry name" value="GLYCOSYLTRANSFERASE"/>
    <property type="match status" value="1"/>
</dbReference>
<accession>U2ZV68</accession>
<protein>
    <recommendedName>
        <fullName evidence="6">Glycosyltransferase 2-like domain-containing protein</fullName>
    </recommendedName>
</protein>
<dbReference type="Proteomes" id="UP000016560">
    <property type="component" value="Unassembled WGS sequence"/>
</dbReference>
<dbReference type="Gene3D" id="3.90.550.10">
    <property type="entry name" value="Spore Coat Polysaccharide Biosynthesis Protein SpsA, Chain A"/>
    <property type="match status" value="1"/>
</dbReference>
<dbReference type="GO" id="GO:0005886">
    <property type="term" value="C:plasma membrane"/>
    <property type="evidence" value="ECO:0007669"/>
    <property type="project" value="UniProtKB-SubCell"/>
</dbReference>
<evidence type="ECO:0000313" key="7">
    <source>
        <dbReference type="EMBL" id="GAD64987.1"/>
    </source>
</evidence>
<evidence type="ECO:0000256" key="4">
    <source>
        <dbReference type="ARBA" id="ARBA00022679"/>
    </source>
</evidence>
<dbReference type="InterPro" id="IPR029044">
    <property type="entry name" value="Nucleotide-diphossugar_trans"/>
</dbReference>
<keyword evidence="4" id="KW-0808">Transferase</keyword>
<organism evidence="7 8">
    <name type="scientific">Aquipseudomonas alcaligenes (strain ATCC 14909 / DSM 50342 / CCUG 1425 / JCM 20561 / NBRC 14159 / NCIMB 9945 / NCTC 10367 / 1577)</name>
    <name type="common">Pseudomonas alcaligenes</name>
    <dbReference type="NCBI Taxonomy" id="1215092"/>
    <lineage>
        <taxon>Bacteria</taxon>
        <taxon>Pseudomonadati</taxon>
        <taxon>Pseudomonadota</taxon>
        <taxon>Gammaproteobacteria</taxon>
        <taxon>Pseudomonadales</taxon>
        <taxon>Pseudomonadaceae</taxon>
        <taxon>Aquipseudomonas</taxon>
    </lineage>
</organism>
<dbReference type="PANTHER" id="PTHR43646:SF2">
    <property type="entry name" value="GLYCOSYLTRANSFERASE 2-LIKE DOMAIN-CONTAINING PROTEIN"/>
    <property type="match status" value="1"/>
</dbReference>
<dbReference type="AlphaFoldDB" id="U2ZV68"/>
<keyword evidence="2" id="KW-1003">Cell membrane</keyword>
<feature type="domain" description="Glycosyltransferase 2-like" evidence="6">
    <location>
        <begin position="8"/>
        <end position="130"/>
    </location>
</feature>
<proteinExistence type="predicted"/>
<dbReference type="eggNOG" id="COG1215">
    <property type="taxonomic scope" value="Bacteria"/>
</dbReference>
<dbReference type="Pfam" id="PF00535">
    <property type="entry name" value="Glycos_transf_2"/>
    <property type="match status" value="1"/>
</dbReference>
<dbReference type="InterPro" id="IPR001173">
    <property type="entry name" value="Glyco_trans_2-like"/>
</dbReference>
<dbReference type="NCBIfam" id="TIGR04283">
    <property type="entry name" value="glyco_like_mftF"/>
    <property type="match status" value="1"/>
</dbReference>
<evidence type="ECO:0000256" key="2">
    <source>
        <dbReference type="ARBA" id="ARBA00022475"/>
    </source>
</evidence>
<keyword evidence="5" id="KW-0472">Membrane</keyword>
<dbReference type="EMBL" id="BATI01000058">
    <property type="protein sequence ID" value="GAD64987.1"/>
    <property type="molecule type" value="Genomic_DNA"/>
</dbReference>
<evidence type="ECO:0000256" key="3">
    <source>
        <dbReference type="ARBA" id="ARBA00022676"/>
    </source>
</evidence>
<keyword evidence="8" id="KW-1185">Reference proteome</keyword>
<evidence type="ECO:0000256" key="1">
    <source>
        <dbReference type="ARBA" id="ARBA00004236"/>
    </source>
</evidence>
<keyword evidence="3" id="KW-0328">Glycosyltransferase</keyword>
<comment type="caution">
    <text evidence="7">The sequence shown here is derived from an EMBL/GenBank/DDBJ whole genome shotgun (WGS) entry which is preliminary data.</text>
</comment>
<dbReference type="GO" id="GO:0016757">
    <property type="term" value="F:glycosyltransferase activity"/>
    <property type="evidence" value="ECO:0007669"/>
    <property type="project" value="UniProtKB-KW"/>
</dbReference>
<dbReference type="InterPro" id="IPR026461">
    <property type="entry name" value="Trfase_2_rSAM/seldom_assoc"/>
</dbReference>
<name>U2ZV68_AQUA1</name>
<comment type="subcellular location">
    <subcellularLocation>
        <location evidence="1">Cell membrane</location>
    </subcellularLocation>
</comment>